<dbReference type="Gene3D" id="1.20.120.530">
    <property type="entry name" value="GntR ligand-binding domain-like"/>
    <property type="match status" value="1"/>
</dbReference>
<dbReference type="Gene3D" id="1.10.10.10">
    <property type="entry name" value="Winged helix-like DNA-binding domain superfamily/Winged helix DNA-binding domain"/>
    <property type="match status" value="1"/>
</dbReference>
<dbReference type="GO" id="GO:0003700">
    <property type="term" value="F:DNA-binding transcription factor activity"/>
    <property type="evidence" value="ECO:0007669"/>
    <property type="project" value="InterPro"/>
</dbReference>
<dbReference type="InterPro" id="IPR011711">
    <property type="entry name" value="GntR_C"/>
</dbReference>
<accession>A0A918C6D4</accession>
<gene>
    <name evidence="6" type="ORF">GCM10010251_25840</name>
</gene>
<dbReference type="SMART" id="SM00895">
    <property type="entry name" value="FCD"/>
    <property type="match status" value="1"/>
</dbReference>
<keyword evidence="7" id="KW-1185">Reference proteome</keyword>
<reference evidence="6" key="1">
    <citation type="journal article" date="2014" name="Int. J. Syst. Evol. Microbiol.">
        <title>Complete genome sequence of Corynebacterium casei LMG S-19264T (=DSM 44701T), isolated from a smear-ripened cheese.</title>
        <authorList>
            <consortium name="US DOE Joint Genome Institute (JGI-PGF)"/>
            <person name="Walter F."/>
            <person name="Albersmeier A."/>
            <person name="Kalinowski J."/>
            <person name="Ruckert C."/>
        </authorList>
    </citation>
    <scope>NUCLEOTIDE SEQUENCE</scope>
    <source>
        <strain evidence="6">JCM 4346</strain>
    </source>
</reference>
<evidence type="ECO:0000256" key="2">
    <source>
        <dbReference type="ARBA" id="ARBA00023125"/>
    </source>
</evidence>
<evidence type="ECO:0000313" key="7">
    <source>
        <dbReference type="Proteomes" id="UP000658320"/>
    </source>
</evidence>
<evidence type="ECO:0000259" key="5">
    <source>
        <dbReference type="PROSITE" id="PS50949"/>
    </source>
</evidence>
<dbReference type="SMART" id="SM00345">
    <property type="entry name" value="HTH_GNTR"/>
    <property type="match status" value="1"/>
</dbReference>
<sequence length="246" mass="27857">MPVPRPAGCAPCTFQTHRQDEPMPSPDAQPTRLSKSQLVYRALRERIMDGTYSPGYRLVLEQLAREFSVSAVPVREAVRLLEAEGYVTFERNVGARVAIDETQYETAAEALAVVDGAAVGLSGPHLTEDDLEAAREVNEKMRRSRESFDPVSFARLNGEFHAILRSRCPNTDLLNMVGKQLQLLDRIRRSPFDFVPARSLQSVEEHEELLSLIERGAEPDKVERYARQHRLNTLQAFIEQRRQSAE</sequence>
<reference evidence="6" key="2">
    <citation type="submission" date="2020-09" db="EMBL/GenBank/DDBJ databases">
        <authorList>
            <person name="Sun Q."/>
            <person name="Ohkuma M."/>
        </authorList>
    </citation>
    <scope>NUCLEOTIDE SEQUENCE</scope>
    <source>
        <strain evidence="6">JCM 4346</strain>
    </source>
</reference>
<dbReference type="PANTHER" id="PTHR43537:SF5">
    <property type="entry name" value="UXU OPERON TRANSCRIPTIONAL REGULATOR"/>
    <property type="match status" value="1"/>
</dbReference>
<keyword evidence="3" id="KW-0804">Transcription</keyword>
<dbReference type="PROSITE" id="PS50949">
    <property type="entry name" value="HTH_GNTR"/>
    <property type="match status" value="1"/>
</dbReference>
<dbReference type="PANTHER" id="PTHR43537">
    <property type="entry name" value="TRANSCRIPTIONAL REGULATOR, GNTR FAMILY"/>
    <property type="match status" value="1"/>
</dbReference>
<comment type="caution">
    <text evidence="6">The sequence shown here is derived from an EMBL/GenBank/DDBJ whole genome shotgun (WGS) entry which is preliminary data.</text>
</comment>
<dbReference type="EMBL" id="BMSX01000005">
    <property type="protein sequence ID" value="GGR08969.1"/>
    <property type="molecule type" value="Genomic_DNA"/>
</dbReference>
<dbReference type="CDD" id="cd07377">
    <property type="entry name" value="WHTH_GntR"/>
    <property type="match status" value="1"/>
</dbReference>
<feature type="region of interest" description="Disordered" evidence="4">
    <location>
        <begin position="1"/>
        <end position="32"/>
    </location>
</feature>
<keyword evidence="1" id="KW-0805">Transcription regulation</keyword>
<keyword evidence="2" id="KW-0238">DNA-binding</keyword>
<dbReference type="SUPFAM" id="SSF46785">
    <property type="entry name" value="Winged helix' DNA-binding domain"/>
    <property type="match status" value="1"/>
</dbReference>
<dbReference type="InterPro" id="IPR036388">
    <property type="entry name" value="WH-like_DNA-bd_sf"/>
</dbReference>
<organism evidence="6 7">
    <name type="scientific">Streptomyces aurantiogriseus</name>
    <dbReference type="NCBI Taxonomy" id="66870"/>
    <lineage>
        <taxon>Bacteria</taxon>
        <taxon>Bacillati</taxon>
        <taxon>Actinomycetota</taxon>
        <taxon>Actinomycetes</taxon>
        <taxon>Kitasatosporales</taxon>
        <taxon>Streptomycetaceae</taxon>
        <taxon>Streptomyces</taxon>
    </lineage>
</organism>
<protein>
    <submittedName>
        <fullName evidence="6">GntR family transcriptional regulator</fullName>
    </submittedName>
</protein>
<dbReference type="SUPFAM" id="SSF48008">
    <property type="entry name" value="GntR ligand-binding domain-like"/>
    <property type="match status" value="1"/>
</dbReference>
<dbReference type="InterPro" id="IPR008920">
    <property type="entry name" value="TF_FadR/GntR_C"/>
</dbReference>
<dbReference type="AlphaFoldDB" id="A0A918C6D4"/>
<proteinExistence type="predicted"/>
<dbReference type="GO" id="GO:0003677">
    <property type="term" value="F:DNA binding"/>
    <property type="evidence" value="ECO:0007669"/>
    <property type="project" value="UniProtKB-KW"/>
</dbReference>
<feature type="domain" description="HTH gntR-type" evidence="5">
    <location>
        <begin position="33"/>
        <end position="100"/>
    </location>
</feature>
<dbReference type="Pfam" id="PF07729">
    <property type="entry name" value="FCD"/>
    <property type="match status" value="1"/>
</dbReference>
<dbReference type="Pfam" id="PF00392">
    <property type="entry name" value="GntR"/>
    <property type="match status" value="1"/>
</dbReference>
<evidence type="ECO:0000256" key="3">
    <source>
        <dbReference type="ARBA" id="ARBA00023163"/>
    </source>
</evidence>
<evidence type="ECO:0000256" key="1">
    <source>
        <dbReference type="ARBA" id="ARBA00023015"/>
    </source>
</evidence>
<name>A0A918C6D4_9ACTN</name>
<dbReference type="Proteomes" id="UP000658320">
    <property type="component" value="Unassembled WGS sequence"/>
</dbReference>
<evidence type="ECO:0000256" key="4">
    <source>
        <dbReference type="SAM" id="MobiDB-lite"/>
    </source>
</evidence>
<dbReference type="InterPro" id="IPR000524">
    <property type="entry name" value="Tscrpt_reg_HTH_GntR"/>
</dbReference>
<evidence type="ECO:0000313" key="6">
    <source>
        <dbReference type="EMBL" id="GGR08969.1"/>
    </source>
</evidence>
<dbReference type="InterPro" id="IPR036390">
    <property type="entry name" value="WH_DNA-bd_sf"/>
</dbReference>